<dbReference type="EMBL" id="KN837172">
    <property type="protein sequence ID" value="KIJ37113.1"/>
    <property type="molecule type" value="Genomic_DNA"/>
</dbReference>
<keyword evidence="2" id="KW-0368">Histidine biosynthesis</keyword>
<comment type="similarity">
    <text evidence="2">Belongs to the PHP hydrolase family. HisK subfamily.</text>
</comment>
<dbReference type="Proteomes" id="UP000054279">
    <property type="component" value="Unassembled WGS sequence"/>
</dbReference>
<dbReference type="GO" id="GO:0005737">
    <property type="term" value="C:cytoplasm"/>
    <property type="evidence" value="ECO:0007669"/>
    <property type="project" value="TreeGrafter"/>
</dbReference>
<dbReference type="PANTHER" id="PTHR21039:SF0">
    <property type="entry name" value="HISTIDINOL-PHOSPHATASE"/>
    <property type="match status" value="1"/>
</dbReference>
<dbReference type="InterPro" id="IPR016195">
    <property type="entry name" value="Pol/histidinol_Pase-like"/>
</dbReference>
<evidence type="ECO:0000313" key="4">
    <source>
        <dbReference type="Proteomes" id="UP000054279"/>
    </source>
</evidence>
<keyword evidence="2" id="KW-0028">Amino-acid biosynthesis</keyword>
<evidence type="ECO:0000256" key="1">
    <source>
        <dbReference type="ARBA" id="ARBA00022801"/>
    </source>
</evidence>
<evidence type="ECO:0000313" key="3">
    <source>
        <dbReference type="EMBL" id="KIJ37113.1"/>
    </source>
</evidence>
<feature type="non-terminal residue" evidence="3">
    <location>
        <position position="106"/>
    </location>
</feature>
<dbReference type="Gene3D" id="3.20.20.140">
    <property type="entry name" value="Metal-dependent hydrolases"/>
    <property type="match status" value="1"/>
</dbReference>
<dbReference type="EC" id="3.1.3.15" evidence="2"/>
<gene>
    <name evidence="3" type="ORF">M422DRAFT_260503</name>
</gene>
<evidence type="ECO:0000256" key="2">
    <source>
        <dbReference type="RuleBase" id="RU366003"/>
    </source>
</evidence>
<keyword evidence="4" id="KW-1185">Reference proteome</keyword>
<dbReference type="HOGENOM" id="CLU_2229671_0_0_1"/>
<dbReference type="GO" id="GO:0004401">
    <property type="term" value="F:histidinol-phosphatase activity"/>
    <property type="evidence" value="ECO:0007669"/>
    <property type="project" value="UniProtKB-UniRule"/>
</dbReference>
<proteinExistence type="inferred from homology"/>
<dbReference type="OrthoDB" id="5957391at2759"/>
<dbReference type="GO" id="GO:0000105">
    <property type="term" value="P:L-histidine biosynthetic process"/>
    <property type="evidence" value="ECO:0007669"/>
    <property type="project" value="UniProtKB-UniRule"/>
</dbReference>
<name>A0A0C9U2P5_SPHS4</name>
<sequence length="106" mass="11952">YGALFELNAAAFRKGWETAYPGSDIVRYIKQRSGHFTASDDSHGPLAVGLNYHRLQEYIEEVGLYELWFLGRVNTSTQNAAGRELVPIRAPKAWTMTEPMFVDASK</sequence>
<accession>A0A0C9U2P5</accession>
<dbReference type="UniPathway" id="UPA00031">
    <property type="reaction ID" value="UER00013"/>
</dbReference>
<keyword evidence="1 2" id="KW-0378">Hydrolase</keyword>
<reference evidence="3 4" key="1">
    <citation type="submission" date="2014-06" db="EMBL/GenBank/DDBJ databases">
        <title>Evolutionary Origins and Diversification of the Mycorrhizal Mutualists.</title>
        <authorList>
            <consortium name="DOE Joint Genome Institute"/>
            <consortium name="Mycorrhizal Genomics Consortium"/>
            <person name="Kohler A."/>
            <person name="Kuo A."/>
            <person name="Nagy L.G."/>
            <person name="Floudas D."/>
            <person name="Copeland A."/>
            <person name="Barry K.W."/>
            <person name="Cichocki N."/>
            <person name="Veneault-Fourrey C."/>
            <person name="LaButti K."/>
            <person name="Lindquist E.A."/>
            <person name="Lipzen A."/>
            <person name="Lundell T."/>
            <person name="Morin E."/>
            <person name="Murat C."/>
            <person name="Riley R."/>
            <person name="Ohm R."/>
            <person name="Sun H."/>
            <person name="Tunlid A."/>
            <person name="Henrissat B."/>
            <person name="Grigoriev I.V."/>
            <person name="Hibbett D.S."/>
            <person name="Martin F."/>
        </authorList>
    </citation>
    <scope>NUCLEOTIDE SEQUENCE [LARGE SCALE GENOMIC DNA]</scope>
    <source>
        <strain evidence="3 4">SS14</strain>
    </source>
</reference>
<dbReference type="PANTHER" id="PTHR21039">
    <property type="entry name" value="HISTIDINOL PHOSPHATASE-RELATED"/>
    <property type="match status" value="1"/>
</dbReference>
<comment type="pathway">
    <text evidence="2">Amino-acid biosynthesis; L-histidine biosynthesis; L-histidine from 5-phospho-alpha-D-ribose 1-diphosphate: step 8/9.</text>
</comment>
<dbReference type="InterPro" id="IPR010140">
    <property type="entry name" value="Histidinol_P_phosphatase_HisJ"/>
</dbReference>
<organism evidence="3 4">
    <name type="scientific">Sphaerobolus stellatus (strain SS14)</name>
    <dbReference type="NCBI Taxonomy" id="990650"/>
    <lineage>
        <taxon>Eukaryota</taxon>
        <taxon>Fungi</taxon>
        <taxon>Dikarya</taxon>
        <taxon>Basidiomycota</taxon>
        <taxon>Agaricomycotina</taxon>
        <taxon>Agaricomycetes</taxon>
        <taxon>Phallomycetidae</taxon>
        <taxon>Geastrales</taxon>
        <taxon>Sphaerobolaceae</taxon>
        <taxon>Sphaerobolus</taxon>
    </lineage>
</organism>
<dbReference type="SUPFAM" id="SSF89550">
    <property type="entry name" value="PHP domain-like"/>
    <property type="match status" value="1"/>
</dbReference>
<comment type="catalytic activity">
    <reaction evidence="2">
        <text>L-histidinol phosphate + H2O = L-histidinol + phosphate</text>
        <dbReference type="Rhea" id="RHEA:14465"/>
        <dbReference type="ChEBI" id="CHEBI:15377"/>
        <dbReference type="ChEBI" id="CHEBI:43474"/>
        <dbReference type="ChEBI" id="CHEBI:57699"/>
        <dbReference type="ChEBI" id="CHEBI:57980"/>
        <dbReference type="EC" id="3.1.3.15"/>
    </reaction>
</comment>
<dbReference type="AlphaFoldDB" id="A0A0C9U2P5"/>
<protein>
    <recommendedName>
        <fullName evidence="2">Histidinol-phosphatase</fullName>
        <shortName evidence="2">HolPase</shortName>
        <ecNumber evidence="2">3.1.3.15</ecNumber>
    </recommendedName>
</protein>